<protein>
    <recommendedName>
        <fullName evidence="1">Peptidase M11 gametolysin domain-containing protein</fullName>
    </recommendedName>
</protein>
<accession>A0A117QVY7</accession>
<name>A0A117QVY7_9ACTN</name>
<dbReference type="STRING" id="58343.AQJ46_48955"/>
<sequence length="185" mass="20382">MGHVYALDHSRAGGVEYRDSWDVMSNRGPFMTPHPVYTELDGNGQPIWRIGPGLNAANMQGRGRLDTSRVWQAGATESDRVVDLRPLRSRGLAGYLCARVGPYVFEFRVKQEWDAAISQACVLVHEFNGNQSVLLPTTNGHQDLRAGDEFLRGHPASATGTLVRVKALSIDVGTRTARLSVTRRP</sequence>
<reference evidence="2 3" key="1">
    <citation type="submission" date="2015-10" db="EMBL/GenBank/DDBJ databases">
        <title>Draft genome sequence of Streptomyces canus DSM 40017, type strain for the species Streptomyces canus.</title>
        <authorList>
            <person name="Ruckert C."/>
            <person name="Winkler A."/>
            <person name="Kalinowski J."/>
            <person name="Kampfer P."/>
            <person name="Glaeser S."/>
        </authorList>
    </citation>
    <scope>NUCLEOTIDE SEQUENCE [LARGE SCALE GENOMIC DNA]</scope>
    <source>
        <strain evidence="2 3">DSM 40017</strain>
    </source>
</reference>
<dbReference type="AlphaFoldDB" id="A0A117QVY7"/>
<dbReference type="Pfam" id="PF05548">
    <property type="entry name" value="Peptidase_M11"/>
    <property type="match status" value="1"/>
</dbReference>
<gene>
    <name evidence="2" type="ORF">AQJ46_48955</name>
</gene>
<comment type="caution">
    <text evidence="2">The sequence shown here is derived from an EMBL/GenBank/DDBJ whole genome shotgun (WGS) entry which is preliminary data.</text>
</comment>
<evidence type="ECO:0000313" key="2">
    <source>
        <dbReference type="EMBL" id="KUN56035.1"/>
    </source>
</evidence>
<organism evidence="2 3">
    <name type="scientific">Streptomyces canus</name>
    <dbReference type="NCBI Taxonomy" id="58343"/>
    <lineage>
        <taxon>Bacteria</taxon>
        <taxon>Bacillati</taxon>
        <taxon>Actinomycetota</taxon>
        <taxon>Actinomycetes</taxon>
        <taxon>Kitasatosporales</taxon>
        <taxon>Streptomycetaceae</taxon>
        <taxon>Streptomyces</taxon>
        <taxon>Streptomyces aurantiacus group</taxon>
    </lineage>
</organism>
<dbReference type="Proteomes" id="UP000053669">
    <property type="component" value="Unassembled WGS sequence"/>
</dbReference>
<evidence type="ECO:0000259" key="1">
    <source>
        <dbReference type="Pfam" id="PF05548"/>
    </source>
</evidence>
<evidence type="ECO:0000313" key="3">
    <source>
        <dbReference type="Proteomes" id="UP000053669"/>
    </source>
</evidence>
<proteinExistence type="predicted"/>
<feature type="domain" description="Peptidase M11 gametolysin" evidence="1">
    <location>
        <begin position="2"/>
        <end position="132"/>
    </location>
</feature>
<dbReference type="EMBL" id="LMWU01000079">
    <property type="protein sequence ID" value="KUN56035.1"/>
    <property type="molecule type" value="Genomic_DNA"/>
</dbReference>
<dbReference type="InterPro" id="IPR008752">
    <property type="entry name" value="Peptidase_M11"/>
</dbReference>